<dbReference type="SUPFAM" id="SSF53623">
    <property type="entry name" value="MurD-like peptide ligases, catalytic domain"/>
    <property type="match status" value="1"/>
</dbReference>
<evidence type="ECO:0000256" key="7">
    <source>
        <dbReference type="PIRNR" id="PIRNR001563"/>
    </source>
</evidence>
<dbReference type="InterPro" id="IPR036615">
    <property type="entry name" value="Mur_ligase_C_dom_sf"/>
</dbReference>
<gene>
    <name evidence="9" type="ORF">JOC28_000732</name>
</gene>
<dbReference type="PIRSF" id="PIRSF001563">
    <property type="entry name" value="Folylpolyglu_synth"/>
    <property type="match status" value="1"/>
</dbReference>
<feature type="domain" description="Mur ligase central" evidence="8">
    <location>
        <begin position="45"/>
        <end position="264"/>
    </location>
</feature>
<dbReference type="InterPro" id="IPR013221">
    <property type="entry name" value="Mur_ligase_cen"/>
</dbReference>
<dbReference type="RefSeq" id="WP_205009281.1">
    <property type="nucleotide sequence ID" value="NZ_JAFBEH010000011.1"/>
</dbReference>
<evidence type="ECO:0000256" key="4">
    <source>
        <dbReference type="ARBA" id="ARBA00022741"/>
    </source>
</evidence>
<dbReference type="PANTHER" id="PTHR11136:SF0">
    <property type="entry name" value="DIHYDROFOLATE SYNTHETASE-RELATED"/>
    <property type="match status" value="1"/>
</dbReference>
<keyword evidence="6" id="KW-0460">Magnesium</keyword>
<dbReference type="Proteomes" id="UP000697472">
    <property type="component" value="Unassembled WGS sequence"/>
</dbReference>
<keyword evidence="10" id="KW-1185">Reference proteome</keyword>
<dbReference type="EMBL" id="JAFBEH010000011">
    <property type="protein sequence ID" value="MBM7642435.1"/>
    <property type="molecule type" value="Genomic_DNA"/>
</dbReference>
<evidence type="ECO:0000256" key="3">
    <source>
        <dbReference type="ARBA" id="ARBA00022723"/>
    </source>
</evidence>
<keyword evidence="2 7" id="KW-0436">Ligase</keyword>
<evidence type="ECO:0000256" key="1">
    <source>
        <dbReference type="ARBA" id="ARBA00008276"/>
    </source>
</evidence>
<reference evidence="9 10" key="1">
    <citation type="submission" date="2021-01" db="EMBL/GenBank/DDBJ databases">
        <title>Genomic Encyclopedia of Type Strains, Phase IV (KMG-IV): sequencing the most valuable type-strain genomes for metagenomic binning, comparative biology and taxonomic classification.</title>
        <authorList>
            <person name="Goeker M."/>
        </authorList>
    </citation>
    <scope>NUCLEOTIDE SEQUENCE [LARGE SCALE GENOMIC DNA]</scope>
    <source>
        <strain evidence="9 10">DSM 27382</strain>
    </source>
</reference>
<dbReference type="GO" id="GO:0008841">
    <property type="term" value="F:dihydrofolate synthase activity"/>
    <property type="evidence" value="ECO:0007669"/>
    <property type="project" value="UniProtKB-EC"/>
</dbReference>
<dbReference type="InterPro" id="IPR001645">
    <property type="entry name" value="Folylpolyglutamate_synth"/>
</dbReference>
<dbReference type="InterPro" id="IPR036565">
    <property type="entry name" value="Mur-like_cat_sf"/>
</dbReference>
<name>A0ABS2PSA8_9STRE</name>
<evidence type="ECO:0000256" key="6">
    <source>
        <dbReference type="ARBA" id="ARBA00022842"/>
    </source>
</evidence>
<proteinExistence type="inferred from homology"/>
<keyword evidence="3" id="KW-0479">Metal-binding</keyword>
<evidence type="ECO:0000259" key="8">
    <source>
        <dbReference type="Pfam" id="PF08245"/>
    </source>
</evidence>
<evidence type="ECO:0000256" key="5">
    <source>
        <dbReference type="ARBA" id="ARBA00022840"/>
    </source>
</evidence>
<sequence>MNYQETLNYIHSFKAKGRPTNLERMRWVLDKIGNPQNTFPAVHIVGTNGKGSTTAYLREIFKQAGYKTGSFTSPFIRRFNERIAINSEEISDQKLIELVDSLRPIIDTVDQETDFGPVTEFELVTLLMFQHFANEKVDIAMIEAGIGGKTDATNVFTAKAMVCTSIGFDHTDKLGTSLADIAGHKLGALDKQVPIIFPQLTPELRQLFTKTAQEQESETYALGTDFSVLENGRAFEFGYRDQKISDIRLKMLGQHQVANAALASMTSLVLTKDFPQISLANIKVGLETTSWPGRSEWLADNLILDGAHNPQGLESLKAMLDQYFPDRTVHILFAGLKRKPVGDMLAILKDYDITVTSFDFFEAMPLEDYDDHFAKITDFRHWIQKSQGSEDLYVITGSLYFISQVREYLLENQN</sequence>
<dbReference type="EC" id="6.3.2.17" evidence="9"/>
<dbReference type="PANTHER" id="PTHR11136">
    <property type="entry name" value="FOLYLPOLYGLUTAMATE SYNTHASE-RELATED"/>
    <property type="match status" value="1"/>
</dbReference>
<protein>
    <submittedName>
        <fullName evidence="9">Dihydrofolate synthase/folylpolyglutamate synthase</fullName>
        <ecNumber evidence="9">6.3.2.12</ecNumber>
        <ecNumber evidence="9">6.3.2.17</ecNumber>
    </submittedName>
</protein>
<organism evidence="9 10">
    <name type="scientific">Streptococcus loxodontisalivarius</name>
    <dbReference type="NCBI Taxonomy" id="1349415"/>
    <lineage>
        <taxon>Bacteria</taxon>
        <taxon>Bacillati</taxon>
        <taxon>Bacillota</taxon>
        <taxon>Bacilli</taxon>
        <taxon>Lactobacillales</taxon>
        <taxon>Streptococcaceae</taxon>
        <taxon>Streptococcus</taxon>
    </lineage>
</organism>
<dbReference type="Gene3D" id="3.90.190.20">
    <property type="entry name" value="Mur ligase, C-terminal domain"/>
    <property type="match status" value="1"/>
</dbReference>
<dbReference type="EC" id="6.3.2.12" evidence="9"/>
<evidence type="ECO:0000256" key="2">
    <source>
        <dbReference type="ARBA" id="ARBA00022598"/>
    </source>
</evidence>
<keyword evidence="5 7" id="KW-0067">ATP-binding</keyword>
<keyword evidence="4 7" id="KW-0547">Nucleotide-binding</keyword>
<dbReference type="SUPFAM" id="SSF53244">
    <property type="entry name" value="MurD-like peptide ligases, peptide-binding domain"/>
    <property type="match status" value="1"/>
</dbReference>
<dbReference type="Pfam" id="PF08245">
    <property type="entry name" value="Mur_ligase_M"/>
    <property type="match status" value="1"/>
</dbReference>
<evidence type="ECO:0000313" key="9">
    <source>
        <dbReference type="EMBL" id="MBM7642435.1"/>
    </source>
</evidence>
<dbReference type="Gene3D" id="3.40.1190.10">
    <property type="entry name" value="Mur-like, catalytic domain"/>
    <property type="match status" value="1"/>
</dbReference>
<accession>A0ABS2PSA8</accession>
<dbReference type="NCBIfam" id="TIGR01499">
    <property type="entry name" value="folC"/>
    <property type="match status" value="1"/>
</dbReference>
<dbReference type="GO" id="GO:0004326">
    <property type="term" value="F:tetrahydrofolylpolyglutamate synthase activity"/>
    <property type="evidence" value="ECO:0007669"/>
    <property type="project" value="UniProtKB-EC"/>
</dbReference>
<comment type="similarity">
    <text evidence="1 7">Belongs to the folylpolyglutamate synthase family.</text>
</comment>
<comment type="caution">
    <text evidence="9">The sequence shown here is derived from an EMBL/GenBank/DDBJ whole genome shotgun (WGS) entry which is preliminary data.</text>
</comment>
<evidence type="ECO:0000313" key="10">
    <source>
        <dbReference type="Proteomes" id="UP000697472"/>
    </source>
</evidence>